<dbReference type="SUPFAM" id="SSF55116">
    <property type="entry name" value="Formiminotransferase domain of formiminotransferase-cyclodeaminase"/>
    <property type="match status" value="1"/>
</dbReference>
<keyword evidence="3" id="KW-1185">Reference proteome</keyword>
<dbReference type="GO" id="GO:0030409">
    <property type="term" value="F:glutamate formimidoyltransferase activity"/>
    <property type="evidence" value="ECO:0007669"/>
    <property type="project" value="UniProtKB-EC"/>
</dbReference>
<dbReference type="InterPro" id="IPR022384">
    <property type="entry name" value="FormiminoTrfase_cat_dom_sf"/>
</dbReference>
<proteinExistence type="predicted"/>
<keyword evidence="2" id="KW-0808">Transferase</keyword>
<dbReference type="Gene3D" id="3.30.70.670">
    <property type="entry name" value="Formiminotransferase, C-terminal subdomain"/>
    <property type="match status" value="1"/>
</dbReference>
<feature type="domain" description="Formiminotransferase C-terminal subdomain" evidence="1">
    <location>
        <begin position="11"/>
        <end position="80"/>
    </location>
</feature>
<reference evidence="2 3" key="1">
    <citation type="journal article" date="2013" name="BMC Microbiol.">
        <title>Identification of the type II cytochrome c maturation pathway in anammox bacteria by comparative genomics.</title>
        <authorList>
            <person name="Ferousi C."/>
            <person name="Speth D.R."/>
            <person name="Reimann J."/>
            <person name="Op den Camp H.J."/>
            <person name="Allen J.W."/>
            <person name="Keltjens J.T."/>
            <person name="Jetten M.S."/>
        </authorList>
    </citation>
    <scope>NUCLEOTIDE SEQUENCE [LARGE SCALE GENOMIC DNA]</scope>
    <source>
        <strain evidence="2">RU1</strain>
    </source>
</reference>
<evidence type="ECO:0000259" key="1">
    <source>
        <dbReference type="Pfam" id="PF02971"/>
    </source>
</evidence>
<protein>
    <submittedName>
        <fullName evidence="2">Glutamate formimidoyltransferase</fullName>
        <ecNumber evidence="2">2.1.2.5</ecNumber>
    </submittedName>
</protein>
<dbReference type="EC" id="2.1.2.5" evidence="2"/>
<sequence length="85" mass="9037">MDKSIESVPNFSEGRKQAGELGVSVTGSAVVGLIPKEALLAAGQFYSQEQSEARFVAAAAERLSLSQLNGFLPGKEVIEYHLELA</sequence>
<dbReference type="Pfam" id="PF02971">
    <property type="entry name" value="FTCD"/>
    <property type="match status" value="1"/>
</dbReference>
<dbReference type="InterPro" id="IPR013802">
    <property type="entry name" value="Formiminotransferase_C"/>
</dbReference>
<evidence type="ECO:0000313" key="2">
    <source>
        <dbReference type="EMBL" id="KKO19748.1"/>
    </source>
</evidence>
<organism evidence="2 3">
    <name type="scientific">Candidatus Brocadia fulgida</name>
    <dbReference type="NCBI Taxonomy" id="380242"/>
    <lineage>
        <taxon>Bacteria</taxon>
        <taxon>Pseudomonadati</taxon>
        <taxon>Planctomycetota</taxon>
        <taxon>Candidatus Brocadiia</taxon>
        <taxon>Candidatus Brocadiales</taxon>
        <taxon>Candidatus Brocadiaceae</taxon>
        <taxon>Candidatus Brocadia</taxon>
    </lineage>
</organism>
<dbReference type="AlphaFoldDB" id="A0A0M2UUN1"/>
<name>A0A0M2UUN1_9BACT</name>
<dbReference type="Proteomes" id="UP000034954">
    <property type="component" value="Unassembled WGS sequence"/>
</dbReference>
<dbReference type="InterPro" id="IPR037070">
    <property type="entry name" value="Formiminotransferase_C_sf"/>
</dbReference>
<gene>
    <name evidence="2" type="primary">ftcD</name>
    <name evidence="2" type="ORF">BROFUL_01549</name>
</gene>
<comment type="caution">
    <text evidence="2">The sequence shown here is derived from an EMBL/GenBank/DDBJ whole genome shotgun (WGS) entry which is preliminary data.</text>
</comment>
<evidence type="ECO:0000313" key="3">
    <source>
        <dbReference type="Proteomes" id="UP000034954"/>
    </source>
</evidence>
<accession>A0A0M2UUN1</accession>
<dbReference type="GO" id="GO:0005542">
    <property type="term" value="F:folic acid binding"/>
    <property type="evidence" value="ECO:0007669"/>
    <property type="project" value="InterPro"/>
</dbReference>
<dbReference type="EMBL" id="LAQJ01000160">
    <property type="protein sequence ID" value="KKO19748.1"/>
    <property type="molecule type" value="Genomic_DNA"/>
</dbReference>